<dbReference type="RefSeq" id="WP_015284228.1">
    <property type="nucleotide sequence ID" value="NC_019943.1"/>
</dbReference>
<evidence type="ECO:0000256" key="1">
    <source>
        <dbReference type="ARBA" id="ARBA00022741"/>
    </source>
</evidence>
<keyword evidence="2 11" id="KW-0227">DNA damage</keyword>
<dbReference type="Gene3D" id="1.10.3380.30">
    <property type="match status" value="1"/>
</dbReference>
<dbReference type="STRING" id="593750.Metfor_0182"/>
<dbReference type="FunCoup" id="L0HDV0">
    <property type="interactions" value="68"/>
</dbReference>
<comment type="catalytic activity">
    <reaction evidence="9 11">
        <text>Couples ATP hydrolysis with the unwinding of duplex DNA by translocating in the 3'-5' direction.</text>
        <dbReference type="EC" id="5.6.2.4"/>
    </reaction>
</comment>
<proteinExistence type="inferred from homology"/>
<evidence type="ECO:0000256" key="7">
    <source>
        <dbReference type="ARBA" id="ARBA00023204"/>
    </source>
</evidence>
<keyword evidence="6 11" id="KW-0238">DNA-binding</keyword>
<dbReference type="NCBIfam" id="NF002654">
    <property type="entry name" value="PRK02362.1"/>
    <property type="match status" value="1"/>
</dbReference>
<dbReference type="SMART" id="SM00490">
    <property type="entry name" value="HELICc"/>
    <property type="match status" value="1"/>
</dbReference>
<evidence type="ECO:0000256" key="5">
    <source>
        <dbReference type="ARBA" id="ARBA00022840"/>
    </source>
</evidence>
<dbReference type="KEGG" id="mfo:Metfor_0182"/>
<evidence type="ECO:0000256" key="8">
    <source>
        <dbReference type="ARBA" id="ARBA00023235"/>
    </source>
</evidence>
<dbReference type="PROSITE" id="PS51194">
    <property type="entry name" value="HELICASE_CTER"/>
    <property type="match status" value="1"/>
</dbReference>
<dbReference type="InterPro" id="IPR022965">
    <property type="entry name" value="Helicase_Hel308"/>
</dbReference>
<dbReference type="HAMAP" id="MF_00442">
    <property type="entry name" value="Helicase_Hel308"/>
    <property type="match status" value="1"/>
</dbReference>
<reference evidence="14 15" key="2">
    <citation type="journal article" date="2014" name="Genome Announc.">
        <title>Complete Genome Sequence of Methanoregula formicica SMSPT, a Mesophilic Hydrogenotrophic Methanogen Isolated from a Methanogenic Upflow Anaerobic Sludge Blanket Reactor.</title>
        <authorList>
            <person name="Yamamoto K."/>
            <person name="Tamaki H."/>
            <person name="Cadillo-Quiroz H."/>
            <person name="Imachi H."/>
            <person name="Kyrpides N."/>
            <person name="Woyke T."/>
            <person name="Goodwin L."/>
            <person name="Zinder S.H."/>
            <person name="Kamagata Y."/>
            <person name="Liu W.T."/>
        </authorList>
    </citation>
    <scope>NUCLEOTIDE SEQUENCE [LARGE SCALE GENOMIC DNA]</scope>
    <source>
        <strain evidence="15">DSM 22288 / NBRC 105244 / SMSP</strain>
    </source>
</reference>
<evidence type="ECO:0000256" key="2">
    <source>
        <dbReference type="ARBA" id="ARBA00022763"/>
    </source>
</evidence>
<dbReference type="InterPro" id="IPR046931">
    <property type="entry name" value="HTH_61"/>
</dbReference>
<dbReference type="InterPro" id="IPR036390">
    <property type="entry name" value="WH_DNA-bd_sf"/>
</dbReference>
<evidence type="ECO:0000259" key="13">
    <source>
        <dbReference type="PROSITE" id="PS51194"/>
    </source>
</evidence>
<keyword evidence="4 11" id="KW-0347">Helicase</keyword>
<evidence type="ECO:0000256" key="4">
    <source>
        <dbReference type="ARBA" id="ARBA00022806"/>
    </source>
</evidence>
<dbReference type="EC" id="5.6.2.4" evidence="11"/>
<dbReference type="CDD" id="cd18795">
    <property type="entry name" value="SF2_C_Ski2"/>
    <property type="match status" value="1"/>
</dbReference>
<dbReference type="PROSITE" id="PS51192">
    <property type="entry name" value="HELICASE_ATP_BIND_1"/>
    <property type="match status" value="1"/>
</dbReference>
<feature type="domain" description="Helicase ATP-binding" evidence="12">
    <location>
        <begin position="33"/>
        <end position="196"/>
    </location>
</feature>
<comment type="catalytic activity">
    <reaction evidence="10 11">
        <text>ATP + H2O = ADP + phosphate + H(+)</text>
        <dbReference type="Rhea" id="RHEA:13065"/>
        <dbReference type="ChEBI" id="CHEBI:15377"/>
        <dbReference type="ChEBI" id="CHEBI:15378"/>
        <dbReference type="ChEBI" id="CHEBI:30616"/>
        <dbReference type="ChEBI" id="CHEBI:43474"/>
        <dbReference type="ChEBI" id="CHEBI:456216"/>
        <dbReference type="EC" id="5.6.2.4"/>
    </reaction>
</comment>
<dbReference type="GO" id="GO:0016887">
    <property type="term" value="F:ATP hydrolysis activity"/>
    <property type="evidence" value="ECO:0007669"/>
    <property type="project" value="RHEA"/>
</dbReference>
<dbReference type="Pfam" id="PF00270">
    <property type="entry name" value="DEAD"/>
    <property type="match status" value="1"/>
</dbReference>
<dbReference type="Gene3D" id="3.40.50.300">
    <property type="entry name" value="P-loop containing nucleotide triphosphate hydrolases"/>
    <property type="match status" value="2"/>
</dbReference>
<dbReference type="HOGENOM" id="CLU_006553_3_0_2"/>
<dbReference type="SUPFAM" id="SSF158702">
    <property type="entry name" value="Sec63 N-terminal domain-like"/>
    <property type="match status" value="1"/>
</dbReference>
<keyword evidence="5 11" id="KW-0067">ATP-binding</keyword>
<dbReference type="CDD" id="cd18028">
    <property type="entry name" value="DEXHc_archSki2"/>
    <property type="match status" value="1"/>
</dbReference>
<dbReference type="GO" id="GO:0005524">
    <property type="term" value="F:ATP binding"/>
    <property type="evidence" value="ECO:0007669"/>
    <property type="project" value="UniProtKB-UniRule"/>
</dbReference>
<dbReference type="OrthoDB" id="371946at2157"/>
<feature type="binding site" evidence="11">
    <location>
        <position position="28"/>
    </location>
    <ligand>
        <name>ATP</name>
        <dbReference type="ChEBI" id="CHEBI:30616"/>
    </ligand>
</feature>
<dbReference type="Pfam" id="PF21280">
    <property type="entry name" value="Helicase_dom4_arc"/>
    <property type="match status" value="1"/>
</dbReference>
<name>L0HDV0_METFS</name>
<dbReference type="SUPFAM" id="SSF46785">
    <property type="entry name" value="Winged helix' DNA-binding domain"/>
    <property type="match status" value="1"/>
</dbReference>
<dbReference type="Proteomes" id="UP000010824">
    <property type="component" value="Chromosome"/>
</dbReference>
<dbReference type="GO" id="GO:0043138">
    <property type="term" value="F:3'-5' DNA helicase activity"/>
    <property type="evidence" value="ECO:0007669"/>
    <property type="project" value="UniProtKB-UniRule"/>
</dbReference>
<dbReference type="GO" id="GO:0006281">
    <property type="term" value="P:DNA repair"/>
    <property type="evidence" value="ECO:0007669"/>
    <property type="project" value="UniProtKB-UniRule"/>
</dbReference>
<keyword evidence="15" id="KW-1185">Reference proteome</keyword>
<dbReference type="Pfam" id="PF20470">
    <property type="entry name" value="HTH_61"/>
    <property type="match status" value="1"/>
</dbReference>
<comment type="function">
    <text evidence="11">DNA-dependent ATPase and 3'-5' DNA helicase that may be involved in repair of stalled replication forks.</text>
</comment>
<dbReference type="Pfam" id="PF14520">
    <property type="entry name" value="HHH_5"/>
    <property type="match status" value="1"/>
</dbReference>
<dbReference type="InterPro" id="IPR027417">
    <property type="entry name" value="P-loop_NTPase"/>
</dbReference>
<protein>
    <recommendedName>
        <fullName evidence="11">ATP-dependent DNA helicase Hel308</fullName>
        <ecNumber evidence="11">5.6.2.4</ecNumber>
    </recommendedName>
    <alternativeName>
        <fullName evidence="11">DNA 3'-5' helicase Hel308</fullName>
    </alternativeName>
</protein>
<accession>L0HDV0</accession>
<dbReference type="InterPro" id="IPR050474">
    <property type="entry name" value="Hel308_SKI2-like"/>
</dbReference>
<dbReference type="InterPro" id="IPR001650">
    <property type="entry name" value="Helicase_C-like"/>
</dbReference>
<dbReference type="InterPro" id="IPR011545">
    <property type="entry name" value="DEAD/DEAH_box_helicase_dom"/>
</dbReference>
<dbReference type="InterPro" id="IPR048772">
    <property type="entry name" value="Hel308-like_dom4"/>
</dbReference>
<evidence type="ECO:0000313" key="14">
    <source>
        <dbReference type="EMBL" id="AGB01264.1"/>
    </source>
</evidence>
<evidence type="ECO:0000256" key="9">
    <source>
        <dbReference type="ARBA" id="ARBA00034617"/>
    </source>
</evidence>
<dbReference type="GO" id="GO:0003677">
    <property type="term" value="F:DNA binding"/>
    <property type="evidence" value="ECO:0007669"/>
    <property type="project" value="UniProtKB-UniRule"/>
</dbReference>
<keyword evidence="8 11" id="KW-0413">Isomerase</keyword>
<evidence type="ECO:0000313" key="15">
    <source>
        <dbReference type="Proteomes" id="UP000010824"/>
    </source>
</evidence>
<dbReference type="SUPFAM" id="SSF52540">
    <property type="entry name" value="P-loop containing nucleoside triphosphate hydrolases"/>
    <property type="match status" value="1"/>
</dbReference>
<dbReference type="Gene3D" id="1.10.150.20">
    <property type="entry name" value="5' to 3' exonuclease, C-terminal subdomain"/>
    <property type="match status" value="1"/>
</dbReference>
<dbReference type="InterPro" id="IPR014001">
    <property type="entry name" value="Helicase_ATP-bd"/>
</dbReference>
<comment type="subunit">
    <text evidence="11">Monomer.</text>
</comment>
<dbReference type="PANTHER" id="PTHR47961">
    <property type="entry name" value="DNA POLYMERASE THETA, PUTATIVE (AFU_ORTHOLOGUE AFUA_1G05260)-RELATED"/>
    <property type="match status" value="1"/>
</dbReference>
<dbReference type="InParanoid" id="L0HDV0"/>
<gene>
    <name evidence="11" type="primary">hel308</name>
    <name evidence="14" type="ordered locus">Metfor_0182</name>
</gene>
<organism evidence="14 15">
    <name type="scientific">Methanoregula formicica (strain DSM 22288 / NBRC 105244 / SMSP)</name>
    <dbReference type="NCBI Taxonomy" id="593750"/>
    <lineage>
        <taxon>Archaea</taxon>
        <taxon>Methanobacteriati</taxon>
        <taxon>Methanobacteriota</taxon>
        <taxon>Stenosarchaea group</taxon>
        <taxon>Methanomicrobia</taxon>
        <taxon>Methanomicrobiales</taxon>
        <taxon>Methanoregulaceae</taxon>
        <taxon>Methanoregula</taxon>
    </lineage>
</organism>
<keyword evidence="1 11" id="KW-0547">Nucleotide-binding</keyword>
<evidence type="ECO:0000256" key="3">
    <source>
        <dbReference type="ARBA" id="ARBA00022801"/>
    </source>
</evidence>
<dbReference type="GeneID" id="14308855"/>
<keyword evidence="3 11" id="KW-0378">Hydrolase</keyword>
<comment type="similarity">
    <text evidence="11">Belongs to the helicase family. Hel308 subfamily.</text>
</comment>
<sequence>MQISEIPLPEHLKQQYLAKGMQVLYPPQAECVERGMFEGRNLLVAIPTASGKTLIAEMAMHSHIARKGKCLYIVPLKALASEKYEEFSNKGVRVGIATGDFDRRDDMLGNNDIIVATSEKVDSLLRNNARWIAEITLLVIDEVHLIDSSHRGPVVEMVIAKMRYRNPAMQVIGLSATIGNPKVLAGWLDAELVTSTWRPVDLRQGVFCNDRIHFREGERRVKVVSKNFDDINLCLDTIAEGGQCLVFVSSRRNAEAFAKRAAGAIKSEDPGLKEPAKELERTAETEMGKTLAACVARGAAFHHAGLSRPERAVVEEGFRKGLIKCISSTPTLAAGLNLPARRVIIRDYLRFAAGEGMQPIPASEYHQMAGRAGRPRLDPYGEAVLIAKDEGQVEELFEYYIDAPAEEVHSKIAEPNALYTHVLSLIASGFAGTRNELLSFMDRSFYVHEHRQGRLMQRAVDTALKFLVDNDMILEVGEHLGSSEFGTLVSRLYIDPRSAAMIVSTLHKESDYSDLGLLHLICSTPDMPRLYVRNTDRAALDRMMDEHDGEIWLEMPGEEEEQEEYYRALKTAMLLSDWADEMPDARICERYSVGPGDVYGMVESVNWLLHASGELSRMFALTFHPRIREYETCMKNGIRRELLPLVKLRGIGRVRARRLFNNGITSPEAVLGAGIETVTKLIGRGIAEQVFAQLEKRVRATPLPEGEDNMAGQSTLSRFR</sequence>
<dbReference type="SMART" id="SM00487">
    <property type="entry name" value="DEXDc"/>
    <property type="match status" value="1"/>
</dbReference>
<dbReference type="PANTHER" id="PTHR47961:SF10">
    <property type="entry name" value="ATP-DEPENDENT DNA HELICASE HEL308"/>
    <property type="match status" value="1"/>
</dbReference>
<feature type="domain" description="Helicase C-terminal" evidence="13">
    <location>
        <begin position="230"/>
        <end position="416"/>
    </location>
</feature>
<evidence type="ECO:0000256" key="6">
    <source>
        <dbReference type="ARBA" id="ARBA00023125"/>
    </source>
</evidence>
<dbReference type="Pfam" id="PF00271">
    <property type="entry name" value="Helicase_C"/>
    <property type="match status" value="1"/>
</dbReference>
<dbReference type="eggNOG" id="arCOG00553">
    <property type="taxonomic scope" value="Archaea"/>
</dbReference>
<keyword evidence="7 11" id="KW-0234">DNA repair</keyword>
<dbReference type="EMBL" id="CP003167">
    <property type="protein sequence ID" value="AGB01264.1"/>
    <property type="molecule type" value="Genomic_DNA"/>
</dbReference>
<reference evidence="15" key="1">
    <citation type="submission" date="2011-12" db="EMBL/GenBank/DDBJ databases">
        <title>Complete sequence of Methanoregula formicicum SMSP.</title>
        <authorList>
            <person name="Lucas S."/>
            <person name="Han J."/>
            <person name="Lapidus A."/>
            <person name="Cheng J.-F."/>
            <person name="Goodwin L."/>
            <person name="Pitluck S."/>
            <person name="Peters L."/>
            <person name="Ovchinnikova G."/>
            <person name="Teshima H."/>
            <person name="Detter J.C."/>
            <person name="Han C."/>
            <person name="Tapia R."/>
            <person name="Land M."/>
            <person name="Hauser L."/>
            <person name="Kyrpides N."/>
            <person name="Ivanova N."/>
            <person name="Pagani I."/>
            <person name="Imachi H."/>
            <person name="Tamaki H."/>
            <person name="Sekiguchi Y."/>
            <person name="Kamagata Y."/>
            <person name="Cadillo-Quiroz H."/>
            <person name="Zinder S."/>
            <person name="Liu W.-T."/>
            <person name="Woyke T."/>
        </authorList>
    </citation>
    <scope>NUCLEOTIDE SEQUENCE [LARGE SCALE GENOMIC DNA]</scope>
    <source>
        <strain evidence="15">DSM 22288 / NBRC 105244 / SMSP</strain>
    </source>
</reference>
<dbReference type="AlphaFoldDB" id="L0HDV0"/>
<evidence type="ECO:0000256" key="10">
    <source>
        <dbReference type="ARBA" id="ARBA00048988"/>
    </source>
</evidence>
<evidence type="ECO:0000259" key="12">
    <source>
        <dbReference type="PROSITE" id="PS51192"/>
    </source>
</evidence>
<evidence type="ECO:0000256" key="11">
    <source>
        <dbReference type="HAMAP-Rule" id="MF_00442"/>
    </source>
</evidence>